<evidence type="ECO:0000313" key="8">
    <source>
        <dbReference type="EMBL" id="CAH0395467.1"/>
    </source>
</evidence>
<keyword evidence="4" id="KW-0378">Hydrolase</keyword>
<dbReference type="SUPFAM" id="SSF53254">
    <property type="entry name" value="Phosphoglycerate mutase-like"/>
    <property type="match status" value="1"/>
</dbReference>
<evidence type="ECO:0000256" key="6">
    <source>
        <dbReference type="ARBA" id="ARBA00023180"/>
    </source>
</evidence>
<dbReference type="PANTHER" id="PTHR11567">
    <property type="entry name" value="ACID PHOSPHATASE-RELATED"/>
    <property type="match status" value="1"/>
</dbReference>
<keyword evidence="7" id="KW-0472">Membrane</keyword>
<keyword evidence="7" id="KW-1133">Transmembrane helix</keyword>
<evidence type="ECO:0000256" key="7">
    <source>
        <dbReference type="SAM" id="Phobius"/>
    </source>
</evidence>
<evidence type="ECO:0000256" key="5">
    <source>
        <dbReference type="ARBA" id="ARBA00023157"/>
    </source>
</evidence>
<keyword evidence="7" id="KW-0812">Transmembrane</keyword>
<sequence length="342" mass="39233">MINQLCLKNRKLCFLVAGVLVFISISIVTVTLMRISSSNEDKEESSLRFVSMVLRHGNRAPLFTYPSDPYANRTIYWPEGEGELLNECIPDAPDIWRPCEKFVEEFKNALDSYVFKQVEKKLDVLDYVSDNIGQKLNVSLDGFYMMGALYDTLFAQSKAGLELPEWTKKVFPEELAFFINVLFSSMTQTPTQRRLNNGILINEILSTMEMRRSRGGAFNRLFDLFSATDLTIHSLWRSMGVRKTVPLPGYGATMIFELHEIAGNYFVKALYKNAAEDDELRTINFSGCENDEQHNQNNMCGLDTLRKLMENATITDLDKECQMSELSVHGTKEEFLWRTFGY</sequence>
<dbReference type="PROSITE" id="PS00616">
    <property type="entry name" value="HIS_ACID_PHOSPHAT_1"/>
    <property type="match status" value="1"/>
</dbReference>
<dbReference type="EC" id="3.1.3.2" evidence="2"/>
<accession>A0A9P0F7N2</accession>
<dbReference type="InterPro" id="IPR050645">
    <property type="entry name" value="Histidine_acid_phosphatase"/>
</dbReference>
<evidence type="ECO:0000313" key="9">
    <source>
        <dbReference type="Proteomes" id="UP001152759"/>
    </source>
</evidence>
<evidence type="ECO:0000256" key="1">
    <source>
        <dbReference type="ARBA" id="ARBA00000032"/>
    </source>
</evidence>
<feature type="transmembrane region" description="Helical" evidence="7">
    <location>
        <begin position="12"/>
        <end position="33"/>
    </location>
</feature>
<dbReference type="AlphaFoldDB" id="A0A9P0F7N2"/>
<comment type="catalytic activity">
    <reaction evidence="1">
        <text>a phosphate monoester + H2O = an alcohol + phosphate</text>
        <dbReference type="Rhea" id="RHEA:15017"/>
        <dbReference type="ChEBI" id="CHEBI:15377"/>
        <dbReference type="ChEBI" id="CHEBI:30879"/>
        <dbReference type="ChEBI" id="CHEBI:43474"/>
        <dbReference type="ChEBI" id="CHEBI:67140"/>
        <dbReference type="EC" id="3.1.3.2"/>
    </reaction>
</comment>
<dbReference type="InterPro" id="IPR033379">
    <property type="entry name" value="Acid_Pase_AS"/>
</dbReference>
<keyword evidence="3" id="KW-0732">Signal</keyword>
<proteinExistence type="predicted"/>
<dbReference type="Proteomes" id="UP001152759">
    <property type="component" value="Chromosome 9"/>
</dbReference>
<dbReference type="Gene3D" id="3.40.50.1240">
    <property type="entry name" value="Phosphoglycerate mutase-like"/>
    <property type="match status" value="2"/>
</dbReference>
<name>A0A9P0F7N2_BEMTA</name>
<keyword evidence="5" id="KW-1015">Disulfide bond</keyword>
<organism evidence="8 9">
    <name type="scientific">Bemisia tabaci</name>
    <name type="common">Sweetpotato whitefly</name>
    <name type="synonym">Aleurodes tabaci</name>
    <dbReference type="NCBI Taxonomy" id="7038"/>
    <lineage>
        <taxon>Eukaryota</taxon>
        <taxon>Metazoa</taxon>
        <taxon>Ecdysozoa</taxon>
        <taxon>Arthropoda</taxon>
        <taxon>Hexapoda</taxon>
        <taxon>Insecta</taxon>
        <taxon>Pterygota</taxon>
        <taxon>Neoptera</taxon>
        <taxon>Paraneoptera</taxon>
        <taxon>Hemiptera</taxon>
        <taxon>Sternorrhyncha</taxon>
        <taxon>Aleyrodoidea</taxon>
        <taxon>Aleyrodidae</taxon>
        <taxon>Aleyrodinae</taxon>
        <taxon>Bemisia</taxon>
    </lineage>
</organism>
<protein>
    <recommendedName>
        <fullName evidence="2">acid phosphatase</fullName>
        <ecNumber evidence="2">3.1.3.2</ecNumber>
    </recommendedName>
</protein>
<evidence type="ECO:0000256" key="4">
    <source>
        <dbReference type="ARBA" id="ARBA00022801"/>
    </source>
</evidence>
<reference evidence="8" key="1">
    <citation type="submission" date="2021-12" db="EMBL/GenBank/DDBJ databases">
        <authorList>
            <person name="King R."/>
        </authorList>
    </citation>
    <scope>NUCLEOTIDE SEQUENCE</scope>
</reference>
<evidence type="ECO:0000256" key="2">
    <source>
        <dbReference type="ARBA" id="ARBA00012646"/>
    </source>
</evidence>
<dbReference type="InterPro" id="IPR029033">
    <property type="entry name" value="His_PPase_superfam"/>
</dbReference>
<gene>
    <name evidence="8" type="ORF">BEMITA_LOCUS13648</name>
</gene>
<dbReference type="GO" id="GO:0003993">
    <property type="term" value="F:acid phosphatase activity"/>
    <property type="evidence" value="ECO:0007669"/>
    <property type="project" value="UniProtKB-EC"/>
</dbReference>
<dbReference type="EMBL" id="OU963870">
    <property type="protein sequence ID" value="CAH0395467.1"/>
    <property type="molecule type" value="Genomic_DNA"/>
</dbReference>
<dbReference type="PANTHER" id="PTHR11567:SF211">
    <property type="entry name" value="PROSTATIC ACID PHOSPHATASE"/>
    <property type="match status" value="1"/>
</dbReference>
<keyword evidence="6" id="KW-0325">Glycoprotein</keyword>
<evidence type="ECO:0000256" key="3">
    <source>
        <dbReference type="ARBA" id="ARBA00022729"/>
    </source>
</evidence>
<keyword evidence="9" id="KW-1185">Reference proteome</keyword>